<dbReference type="EMBL" id="JBJQOH010000001">
    <property type="protein sequence ID" value="KAL3699326.1"/>
    <property type="molecule type" value="Genomic_DNA"/>
</dbReference>
<accession>A0ABD3IAL8</accession>
<evidence type="ECO:0000313" key="3">
    <source>
        <dbReference type="Proteomes" id="UP001633002"/>
    </source>
</evidence>
<feature type="region of interest" description="Disordered" evidence="1">
    <location>
        <begin position="49"/>
        <end position="82"/>
    </location>
</feature>
<feature type="compositionally biased region" description="Acidic residues" evidence="1">
    <location>
        <begin position="134"/>
        <end position="145"/>
    </location>
</feature>
<evidence type="ECO:0000256" key="1">
    <source>
        <dbReference type="SAM" id="MobiDB-lite"/>
    </source>
</evidence>
<sequence length="190" mass="21617">MASRGQGRAGGRGNQDREDRGKRPMVDPDPIREPVEETFEEGELTPIIMAQATVHPRPVDVGEGSSGRKTKRKRCNKESYQAAKARTTNNHYIRHAWFTWFAENVEHRPHEMKIADVRTGNLKRDPFDEIPSPLDDEDDEEDEADDRNQKQRPPTLEEDEPETANQNQKQAATAHEIKEGPADDTPNVLQ</sequence>
<proteinExistence type="predicted"/>
<reference evidence="2 3" key="1">
    <citation type="submission" date="2024-09" db="EMBL/GenBank/DDBJ databases">
        <title>Chromosome-scale assembly of Riccia sorocarpa.</title>
        <authorList>
            <person name="Paukszto L."/>
        </authorList>
    </citation>
    <scope>NUCLEOTIDE SEQUENCE [LARGE SCALE GENOMIC DNA]</scope>
    <source>
        <strain evidence="2">LP-2024</strain>
        <tissue evidence="2">Aerial parts of the thallus</tissue>
    </source>
</reference>
<gene>
    <name evidence="2" type="ORF">R1sor_017348</name>
</gene>
<organism evidence="2 3">
    <name type="scientific">Riccia sorocarpa</name>
    <dbReference type="NCBI Taxonomy" id="122646"/>
    <lineage>
        <taxon>Eukaryota</taxon>
        <taxon>Viridiplantae</taxon>
        <taxon>Streptophyta</taxon>
        <taxon>Embryophyta</taxon>
        <taxon>Marchantiophyta</taxon>
        <taxon>Marchantiopsida</taxon>
        <taxon>Marchantiidae</taxon>
        <taxon>Marchantiales</taxon>
        <taxon>Ricciaceae</taxon>
        <taxon>Riccia</taxon>
    </lineage>
</organism>
<comment type="caution">
    <text evidence="2">The sequence shown here is derived from an EMBL/GenBank/DDBJ whole genome shotgun (WGS) entry which is preliminary data.</text>
</comment>
<feature type="compositionally biased region" description="Basic and acidic residues" evidence="1">
    <location>
        <begin position="14"/>
        <end position="34"/>
    </location>
</feature>
<feature type="compositionally biased region" description="Low complexity" evidence="1">
    <location>
        <begin position="163"/>
        <end position="174"/>
    </location>
</feature>
<feature type="compositionally biased region" description="Basic and acidic residues" evidence="1">
    <location>
        <begin position="116"/>
        <end position="127"/>
    </location>
</feature>
<keyword evidence="3" id="KW-1185">Reference proteome</keyword>
<protein>
    <submittedName>
        <fullName evidence="2">Uncharacterized protein</fullName>
    </submittedName>
</protein>
<evidence type="ECO:0000313" key="2">
    <source>
        <dbReference type="EMBL" id="KAL3699326.1"/>
    </source>
</evidence>
<feature type="region of interest" description="Disordered" evidence="1">
    <location>
        <begin position="116"/>
        <end position="190"/>
    </location>
</feature>
<dbReference type="Proteomes" id="UP001633002">
    <property type="component" value="Unassembled WGS sequence"/>
</dbReference>
<feature type="region of interest" description="Disordered" evidence="1">
    <location>
        <begin position="1"/>
        <end position="34"/>
    </location>
</feature>
<name>A0ABD3IAL8_9MARC</name>
<dbReference type="AlphaFoldDB" id="A0ABD3IAL8"/>